<name>A0AAE1Y3H8_9LAMI</name>
<gene>
    <name evidence="1" type="ORF">Salat_1843200</name>
</gene>
<reference evidence="1" key="2">
    <citation type="journal article" date="2024" name="Plant">
        <title>Genomic evolution and insights into agronomic trait innovations of Sesamum species.</title>
        <authorList>
            <person name="Miao H."/>
            <person name="Wang L."/>
            <person name="Qu L."/>
            <person name="Liu H."/>
            <person name="Sun Y."/>
            <person name="Le M."/>
            <person name="Wang Q."/>
            <person name="Wei S."/>
            <person name="Zheng Y."/>
            <person name="Lin W."/>
            <person name="Duan Y."/>
            <person name="Cao H."/>
            <person name="Xiong S."/>
            <person name="Wang X."/>
            <person name="Wei L."/>
            <person name="Li C."/>
            <person name="Ma Q."/>
            <person name="Ju M."/>
            <person name="Zhao R."/>
            <person name="Li G."/>
            <person name="Mu C."/>
            <person name="Tian Q."/>
            <person name="Mei H."/>
            <person name="Zhang T."/>
            <person name="Gao T."/>
            <person name="Zhang H."/>
        </authorList>
    </citation>
    <scope>NUCLEOTIDE SEQUENCE</scope>
    <source>
        <strain evidence="1">3651</strain>
    </source>
</reference>
<organism evidence="1 2">
    <name type="scientific">Sesamum alatum</name>
    <dbReference type="NCBI Taxonomy" id="300844"/>
    <lineage>
        <taxon>Eukaryota</taxon>
        <taxon>Viridiplantae</taxon>
        <taxon>Streptophyta</taxon>
        <taxon>Embryophyta</taxon>
        <taxon>Tracheophyta</taxon>
        <taxon>Spermatophyta</taxon>
        <taxon>Magnoliopsida</taxon>
        <taxon>eudicotyledons</taxon>
        <taxon>Gunneridae</taxon>
        <taxon>Pentapetalae</taxon>
        <taxon>asterids</taxon>
        <taxon>lamiids</taxon>
        <taxon>Lamiales</taxon>
        <taxon>Pedaliaceae</taxon>
        <taxon>Sesamum</taxon>
    </lineage>
</organism>
<reference evidence="1" key="1">
    <citation type="submission" date="2020-06" db="EMBL/GenBank/DDBJ databases">
        <authorList>
            <person name="Li T."/>
            <person name="Hu X."/>
            <person name="Zhang T."/>
            <person name="Song X."/>
            <person name="Zhang H."/>
            <person name="Dai N."/>
            <person name="Sheng W."/>
            <person name="Hou X."/>
            <person name="Wei L."/>
        </authorList>
    </citation>
    <scope>NUCLEOTIDE SEQUENCE</scope>
    <source>
        <strain evidence="1">3651</strain>
        <tissue evidence="1">Leaf</tissue>
    </source>
</reference>
<proteinExistence type="predicted"/>
<evidence type="ECO:0000313" key="2">
    <source>
        <dbReference type="Proteomes" id="UP001293254"/>
    </source>
</evidence>
<dbReference type="EMBL" id="JACGWO010000007">
    <property type="protein sequence ID" value="KAK4422607.1"/>
    <property type="molecule type" value="Genomic_DNA"/>
</dbReference>
<protein>
    <submittedName>
        <fullName evidence="1">Uncharacterized protein</fullName>
    </submittedName>
</protein>
<sequence>MVGASAADFRRLSELWPSISGIVPRGGKVARDYGAPASQWIRRLSLKPRSLSLRLRVECGVFFSTFCKIIIIKYWYSKNPKAFRFLLRRGVAGKTGRRSVYINSEEKPAMV</sequence>
<keyword evidence="2" id="KW-1185">Reference proteome</keyword>
<dbReference type="Proteomes" id="UP001293254">
    <property type="component" value="Unassembled WGS sequence"/>
</dbReference>
<evidence type="ECO:0000313" key="1">
    <source>
        <dbReference type="EMBL" id="KAK4422607.1"/>
    </source>
</evidence>
<dbReference type="AlphaFoldDB" id="A0AAE1Y3H8"/>
<comment type="caution">
    <text evidence="1">The sequence shown here is derived from an EMBL/GenBank/DDBJ whole genome shotgun (WGS) entry which is preliminary data.</text>
</comment>
<accession>A0AAE1Y3H8</accession>